<dbReference type="InterPro" id="IPR045263">
    <property type="entry name" value="GLUT"/>
</dbReference>
<dbReference type="GO" id="GO:0016020">
    <property type="term" value="C:membrane"/>
    <property type="evidence" value="ECO:0007669"/>
    <property type="project" value="UniProtKB-SubCell"/>
</dbReference>
<evidence type="ECO:0000256" key="4">
    <source>
        <dbReference type="ARBA" id="ARBA00022989"/>
    </source>
</evidence>
<dbReference type="Gene3D" id="1.20.1250.20">
    <property type="entry name" value="MFS general substrate transporter like domains"/>
    <property type="match status" value="1"/>
</dbReference>
<proteinExistence type="predicted"/>
<evidence type="ECO:0000259" key="7">
    <source>
        <dbReference type="PROSITE" id="PS50850"/>
    </source>
</evidence>
<organism evidence="8 9">
    <name type="scientific">Macrostomum lignano</name>
    <dbReference type="NCBI Taxonomy" id="282301"/>
    <lineage>
        <taxon>Eukaryota</taxon>
        <taxon>Metazoa</taxon>
        <taxon>Spiralia</taxon>
        <taxon>Lophotrochozoa</taxon>
        <taxon>Platyhelminthes</taxon>
        <taxon>Rhabditophora</taxon>
        <taxon>Macrostomorpha</taxon>
        <taxon>Macrostomida</taxon>
        <taxon>Macrostomidae</taxon>
        <taxon>Macrostomum</taxon>
    </lineage>
</organism>
<dbReference type="WBParaSite" id="maker-uti_cns_0005407-snap-gene-0.2-mRNA-1">
    <property type="protein sequence ID" value="maker-uti_cns_0005407-snap-gene-0.2-mRNA-1"/>
    <property type="gene ID" value="maker-uti_cns_0005407-snap-gene-0.2"/>
</dbReference>
<dbReference type="AlphaFoldDB" id="A0A1I8HBY9"/>
<keyword evidence="8" id="KW-1185">Reference proteome</keyword>
<feature type="transmembrane region" description="Helical" evidence="6">
    <location>
        <begin position="193"/>
        <end position="216"/>
    </location>
</feature>
<dbReference type="PANTHER" id="PTHR23503">
    <property type="entry name" value="SOLUTE CARRIER FAMILY 2"/>
    <property type="match status" value="1"/>
</dbReference>
<dbReference type="InterPro" id="IPR005828">
    <property type="entry name" value="MFS_sugar_transport-like"/>
</dbReference>
<feature type="transmembrane region" description="Helical" evidence="6">
    <location>
        <begin position="41"/>
        <end position="60"/>
    </location>
</feature>
<sequence length="271" mass="29913">KFGSLAASRPHRPKLIDLTGISQGLVSLYIAEVSPKQVRGAFLSFHQIGIVIGILLGQVLSLEFVLGGVNTWPFLCGFSVMPCLLSCCLLPLCPESPRYLLSVRKDEAAAKAALLRLTRSKHAAKELLNEIREEEKSGEQPARPYRDLFTRPELRRSLMMSALLNVSQQWSGINAIFAYSHSVFYNAGVDPEAIQYAIIGTGVINVVVTFISLALIEKVGRRKLLLIPNWILVGSLLVLTACINQQSNFAWLNYFTICIMLAYIVGFGLGF</sequence>
<protein>
    <submittedName>
        <fullName evidence="9">MFS domain-containing protein</fullName>
    </submittedName>
</protein>
<evidence type="ECO:0000256" key="5">
    <source>
        <dbReference type="ARBA" id="ARBA00023136"/>
    </source>
</evidence>
<keyword evidence="5 6" id="KW-0472">Membrane</keyword>
<evidence type="ECO:0000313" key="9">
    <source>
        <dbReference type="WBParaSite" id="maker-uti_cns_0005407-snap-gene-0.2-mRNA-1"/>
    </source>
</evidence>
<feature type="domain" description="Major facilitator superfamily (MFS) profile" evidence="7">
    <location>
        <begin position="1"/>
        <end position="271"/>
    </location>
</feature>
<dbReference type="Pfam" id="PF00083">
    <property type="entry name" value="Sugar_tr"/>
    <property type="match status" value="1"/>
</dbReference>
<dbReference type="Proteomes" id="UP000095280">
    <property type="component" value="Unplaced"/>
</dbReference>
<dbReference type="PROSITE" id="PS50850">
    <property type="entry name" value="MFS"/>
    <property type="match status" value="1"/>
</dbReference>
<dbReference type="InterPro" id="IPR036259">
    <property type="entry name" value="MFS_trans_sf"/>
</dbReference>
<dbReference type="SUPFAM" id="SSF103473">
    <property type="entry name" value="MFS general substrate transporter"/>
    <property type="match status" value="1"/>
</dbReference>
<keyword evidence="2" id="KW-0813">Transport</keyword>
<accession>A0A1I8HBY9</accession>
<feature type="transmembrane region" description="Helical" evidence="6">
    <location>
        <begin position="72"/>
        <end position="92"/>
    </location>
</feature>
<keyword evidence="4 6" id="KW-1133">Transmembrane helix</keyword>
<dbReference type="PANTHER" id="PTHR23503:SF8">
    <property type="entry name" value="FACILITATED GLUCOSE TRANSPORTER PROTEIN 1"/>
    <property type="match status" value="1"/>
</dbReference>
<evidence type="ECO:0000256" key="2">
    <source>
        <dbReference type="ARBA" id="ARBA00022448"/>
    </source>
</evidence>
<evidence type="ECO:0000256" key="3">
    <source>
        <dbReference type="ARBA" id="ARBA00022692"/>
    </source>
</evidence>
<dbReference type="InterPro" id="IPR020846">
    <property type="entry name" value="MFS_dom"/>
</dbReference>
<evidence type="ECO:0000256" key="1">
    <source>
        <dbReference type="ARBA" id="ARBA00004141"/>
    </source>
</evidence>
<feature type="transmembrane region" description="Helical" evidence="6">
    <location>
        <begin position="223"/>
        <end position="243"/>
    </location>
</feature>
<reference evidence="9" key="1">
    <citation type="submission" date="2016-11" db="UniProtKB">
        <authorList>
            <consortium name="WormBaseParasite"/>
        </authorList>
    </citation>
    <scope>IDENTIFICATION</scope>
</reference>
<comment type="subcellular location">
    <subcellularLocation>
        <location evidence="1">Membrane</location>
        <topology evidence="1">Multi-pass membrane protein</topology>
    </subcellularLocation>
</comment>
<evidence type="ECO:0000256" key="6">
    <source>
        <dbReference type="SAM" id="Phobius"/>
    </source>
</evidence>
<feature type="transmembrane region" description="Helical" evidence="6">
    <location>
        <begin position="249"/>
        <end position="269"/>
    </location>
</feature>
<evidence type="ECO:0000313" key="8">
    <source>
        <dbReference type="Proteomes" id="UP000095280"/>
    </source>
</evidence>
<keyword evidence="3 6" id="KW-0812">Transmembrane</keyword>
<name>A0A1I8HBY9_9PLAT</name>
<dbReference type="GO" id="GO:0015149">
    <property type="term" value="F:hexose transmembrane transporter activity"/>
    <property type="evidence" value="ECO:0007669"/>
    <property type="project" value="TreeGrafter"/>
</dbReference>